<name>A0ABD2N7D6_9CUCU</name>
<evidence type="ECO:0000256" key="2">
    <source>
        <dbReference type="ARBA" id="ARBA00018874"/>
    </source>
</evidence>
<evidence type="ECO:0000313" key="5">
    <source>
        <dbReference type="Proteomes" id="UP001516400"/>
    </source>
</evidence>
<keyword evidence="5" id="KW-1185">Reference proteome</keyword>
<dbReference type="PANTHER" id="PTHR13292">
    <property type="entry name" value="AUTOPHAGY-RELATED PROTEIN 101"/>
    <property type="match status" value="1"/>
</dbReference>
<organism evidence="4 5">
    <name type="scientific">Cryptolaemus montrouzieri</name>
    <dbReference type="NCBI Taxonomy" id="559131"/>
    <lineage>
        <taxon>Eukaryota</taxon>
        <taxon>Metazoa</taxon>
        <taxon>Ecdysozoa</taxon>
        <taxon>Arthropoda</taxon>
        <taxon>Hexapoda</taxon>
        <taxon>Insecta</taxon>
        <taxon>Pterygota</taxon>
        <taxon>Neoptera</taxon>
        <taxon>Endopterygota</taxon>
        <taxon>Coleoptera</taxon>
        <taxon>Polyphaga</taxon>
        <taxon>Cucujiformia</taxon>
        <taxon>Coccinelloidea</taxon>
        <taxon>Coccinellidae</taxon>
        <taxon>Scymninae</taxon>
        <taxon>Scymnini</taxon>
        <taxon>Cryptolaemus</taxon>
    </lineage>
</organism>
<keyword evidence="3" id="KW-0072">Autophagy</keyword>
<evidence type="ECO:0000256" key="3">
    <source>
        <dbReference type="ARBA" id="ARBA00023006"/>
    </source>
</evidence>
<reference evidence="4 5" key="1">
    <citation type="journal article" date="2021" name="BMC Biol.">
        <title>Horizontally acquired antibacterial genes associated with adaptive radiation of ladybird beetles.</title>
        <authorList>
            <person name="Li H.S."/>
            <person name="Tang X.F."/>
            <person name="Huang Y.H."/>
            <person name="Xu Z.Y."/>
            <person name="Chen M.L."/>
            <person name="Du X.Y."/>
            <person name="Qiu B.Y."/>
            <person name="Chen P.T."/>
            <person name="Zhang W."/>
            <person name="Slipinski A."/>
            <person name="Escalona H.E."/>
            <person name="Waterhouse R.M."/>
            <person name="Zwick A."/>
            <person name="Pang H."/>
        </authorList>
    </citation>
    <scope>NUCLEOTIDE SEQUENCE [LARGE SCALE GENOMIC DNA]</scope>
    <source>
        <strain evidence="4">SYSU2018</strain>
    </source>
</reference>
<dbReference type="InterPro" id="IPR012445">
    <property type="entry name" value="ATG101"/>
</dbReference>
<protein>
    <recommendedName>
        <fullName evidence="2">Autophagy-related protein 101</fullName>
    </recommendedName>
</protein>
<evidence type="ECO:0000313" key="4">
    <source>
        <dbReference type="EMBL" id="KAL3274711.1"/>
    </source>
</evidence>
<dbReference type="EMBL" id="JABFTP020000062">
    <property type="protein sequence ID" value="KAL3274711.1"/>
    <property type="molecule type" value="Genomic_DNA"/>
</dbReference>
<dbReference type="PANTHER" id="PTHR13292:SF0">
    <property type="entry name" value="AUTOPHAGY-RELATED PROTEIN 101"/>
    <property type="match status" value="1"/>
</dbReference>
<sequence>MNARTQTFELTIEGKQTDEALASIFHTVLFHRTLGKFLYSEADKYEIGSIGYTDVDCDFIDLTYVCCSSAELDRNLKKEISVFSEQLRVNEAGGFNAGQISLEFFERRPQRWLFQQDCIPWEVWTVRLELISVANENERAMCREKVGELITDKIFYITDVINKHENYTPKIPKQSELSFVFDTAYEDIQPYLFKFNYSLNGPSPAISVGSTVKKLLRDTLAF</sequence>
<gene>
    <name evidence="4" type="ORF">HHI36_016087</name>
</gene>
<accession>A0ABD2N7D6</accession>
<comment type="caution">
    <text evidence="4">The sequence shown here is derived from an EMBL/GenBank/DDBJ whole genome shotgun (WGS) entry which is preliminary data.</text>
</comment>
<dbReference type="Pfam" id="PF07855">
    <property type="entry name" value="ATG101"/>
    <property type="match status" value="1"/>
</dbReference>
<proteinExistence type="inferred from homology"/>
<comment type="similarity">
    <text evidence="1">Belongs to the ATG101 family.</text>
</comment>
<evidence type="ECO:0000256" key="1">
    <source>
        <dbReference type="ARBA" id="ARBA00007130"/>
    </source>
</evidence>
<dbReference type="GO" id="GO:0006914">
    <property type="term" value="P:autophagy"/>
    <property type="evidence" value="ECO:0007669"/>
    <property type="project" value="UniProtKB-KW"/>
</dbReference>
<dbReference type="AlphaFoldDB" id="A0ABD2N7D6"/>
<dbReference type="Proteomes" id="UP001516400">
    <property type="component" value="Unassembled WGS sequence"/>
</dbReference>